<keyword evidence="2" id="KW-1185">Reference proteome</keyword>
<accession>A0A392SIM3</accession>
<proteinExistence type="predicted"/>
<dbReference type="EMBL" id="LXQA010390660">
    <property type="protein sequence ID" value="MCI48723.1"/>
    <property type="molecule type" value="Genomic_DNA"/>
</dbReference>
<sequence length="27" mass="2801">LRIEYNGVNAKAVSNAPAFADIAPADI</sequence>
<organism evidence="1 2">
    <name type="scientific">Trifolium medium</name>
    <dbReference type="NCBI Taxonomy" id="97028"/>
    <lineage>
        <taxon>Eukaryota</taxon>
        <taxon>Viridiplantae</taxon>
        <taxon>Streptophyta</taxon>
        <taxon>Embryophyta</taxon>
        <taxon>Tracheophyta</taxon>
        <taxon>Spermatophyta</taxon>
        <taxon>Magnoliopsida</taxon>
        <taxon>eudicotyledons</taxon>
        <taxon>Gunneridae</taxon>
        <taxon>Pentapetalae</taxon>
        <taxon>rosids</taxon>
        <taxon>fabids</taxon>
        <taxon>Fabales</taxon>
        <taxon>Fabaceae</taxon>
        <taxon>Papilionoideae</taxon>
        <taxon>50 kb inversion clade</taxon>
        <taxon>NPAAA clade</taxon>
        <taxon>Hologalegina</taxon>
        <taxon>IRL clade</taxon>
        <taxon>Trifolieae</taxon>
        <taxon>Trifolium</taxon>
    </lineage>
</organism>
<feature type="non-terminal residue" evidence="1">
    <location>
        <position position="1"/>
    </location>
</feature>
<reference evidence="1 2" key="1">
    <citation type="journal article" date="2018" name="Front. Plant Sci.">
        <title>Red Clover (Trifolium pratense) and Zigzag Clover (T. medium) - A Picture of Genomic Similarities and Differences.</title>
        <authorList>
            <person name="Dluhosova J."/>
            <person name="Istvanek J."/>
            <person name="Nedelnik J."/>
            <person name="Repkova J."/>
        </authorList>
    </citation>
    <scope>NUCLEOTIDE SEQUENCE [LARGE SCALE GENOMIC DNA]</scope>
    <source>
        <strain evidence="2">cv. 10/8</strain>
        <tissue evidence="1">Leaf</tissue>
    </source>
</reference>
<dbReference type="Proteomes" id="UP000265520">
    <property type="component" value="Unassembled WGS sequence"/>
</dbReference>
<protein>
    <submittedName>
        <fullName evidence="1">Uncharacterized protein</fullName>
    </submittedName>
</protein>
<comment type="caution">
    <text evidence="1">The sequence shown here is derived from an EMBL/GenBank/DDBJ whole genome shotgun (WGS) entry which is preliminary data.</text>
</comment>
<dbReference type="AlphaFoldDB" id="A0A392SIM3"/>
<evidence type="ECO:0000313" key="2">
    <source>
        <dbReference type="Proteomes" id="UP000265520"/>
    </source>
</evidence>
<evidence type="ECO:0000313" key="1">
    <source>
        <dbReference type="EMBL" id="MCI48723.1"/>
    </source>
</evidence>
<name>A0A392SIM3_9FABA</name>